<evidence type="ECO:0000256" key="1">
    <source>
        <dbReference type="ARBA" id="ARBA00001096"/>
    </source>
</evidence>
<feature type="binding site" evidence="7">
    <location>
        <position position="53"/>
    </location>
    <ligand>
        <name>substrate</name>
    </ligand>
</feature>
<evidence type="ECO:0000256" key="3">
    <source>
        <dbReference type="ARBA" id="ARBA00012083"/>
    </source>
</evidence>
<feature type="binding site" evidence="7">
    <location>
        <position position="82"/>
    </location>
    <ligand>
        <name>substrate</name>
    </ligand>
</feature>
<organism evidence="8 9">
    <name type="scientific">Wallemia hederae</name>
    <dbReference type="NCBI Taxonomy" id="1540922"/>
    <lineage>
        <taxon>Eukaryota</taxon>
        <taxon>Fungi</taxon>
        <taxon>Dikarya</taxon>
        <taxon>Basidiomycota</taxon>
        <taxon>Wallemiomycotina</taxon>
        <taxon>Wallemiomycetes</taxon>
        <taxon>Wallemiales</taxon>
        <taxon>Wallemiaceae</taxon>
        <taxon>Wallemia</taxon>
    </lineage>
</organism>
<dbReference type="InterPro" id="IPR014718">
    <property type="entry name" value="GH-type_carb-bd"/>
</dbReference>
<accession>A0A4T0FK39</accession>
<dbReference type="Pfam" id="PF01263">
    <property type="entry name" value="Aldose_epim"/>
    <property type="match status" value="1"/>
</dbReference>
<evidence type="ECO:0000256" key="4">
    <source>
        <dbReference type="ARBA" id="ARBA00023235"/>
    </source>
</evidence>
<dbReference type="EC" id="5.1.3.15" evidence="3 5"/>
<name>A0A4T0FK39_9BASI</name>
<dbReference type="PIRSF" id="PIRSF016020">
    <property type="entry name" value="PHexose_mutarotase"/>
    <property type="match status" value="1"/>
</dbReference>
<feature type="binding site" evidence="7">
    <location>
        <position position="77"/>
    </location>
    <ligand>
        <name>substrate</name>
    </ligand>
</feature>
<feature type="active site" evidence="6">
    <location>
        <position position="247"/>
    </location>
</feature>
<evidence type="ECO:0000313" key="9">
    <source>
        <dbReference type="Proteomes" id="UP000310189"/>
    </source>
</evidence>
<comment type="catalytic activity">
    <reaction evidence="1">
        <text>alpha-D-glucose 6-phosphate = beta-D-glucose 6-phosphate</text>
        <dbReference type="Rhea" id="RHEA:16249"/>
        <dbReference type="ChEBI" id="CHEBI:58225"/>
        <dbReference type="ChEBI" id="CHEBI:58247"/>
        <dbReference type="EC" id="5.1.3.15"/>
    </reaction>
</comment>
<evidence type="ECO:0000256" key="2">
    <source>
        <dbReference type="ARBA" id="ARBA00005866"/>
    </source>
</evidence>
<gene>
    <name evidence="8" type="ORF">E3P99_02446</name>
</gene>
<evidence type="ECO:0000256" key="7">
    <source>
        <dbReference type="PIRSR" id="PIRSR016020-2"/>
    </source>
</evidence>
<dbReference type="GO" id="GO:0030246">
    <property type="term" value="F:carbohydrate binding"/>
    <property type="evidence" value="ECO:0007669"/>
    <property type="project" value="UniProtKB-UniRule"/>
</dbReference>
<proteinExistence type="inferred from homology"/>
<comment type="caution">
    <text evidence="8">The sequence shown here is derived from an EMBL/GenBank/DDBJ whole genome shotgun (WGS) entry which is preliminary data.</text>
</comment>
<dbReference type="PANTHER" id="PTHR11122">
    <property type="entry name" value="APOSPORY-ASSOCIATED PROTEIN C-RELATED"/>
    <property type="match status" value="1"/>
</dbReference>
<evidence type="ECO:0000256" key="5">
    <source>
        <dbReference type="PIRNR" id="PIRNR016020"/>
    </source>
</evidence>
<keyword evidence="4 5" id="KW-0413">Isomerase</keyword>
<keyword evidence="9" id="KW-1185">Reference proteome</keyword>
<dbReference type="InterPro" id="IPR011013">
    <property type="entry name" value="Gal_mutarotase_sf_dom"/>
</dbReference>
<dbReference type="GO" id="GO:0005737">
    <property type="term" value="C:cytoplasm"/>
    <property type="evidence" value="ECO:0007669"/>
    <property type="project" value="TreeGrafter"/>
</dbReference>
<dbReference type="InterPro" id="IPR025532">
    <property type="entry name" value="G6P_1-epimerase"/>
</dbReference>
<dbReference type="Proteomes" id="UP000310189">
    <property type="component" value="Unassembled WGS sequence"/>
</dbReference>
<evidence type="ECO:0000256" key="6">
    <source>
        <dbReference type="PIRSR" id="PIRSR016020-1"/>
    </source>
</evidence>
<dbReference type="Gene3D" id="2.70.98.10">
    <property type="match status" value="1"/>
</dbReference>
<dbReference type="EMBL" id="SPNW01000035">
    <property type="protein sequence ID" value="TIA88681.1"/>
    <property type="molecule type" value="Genomic_DNA"/>
</dbReference>
<dbReference type="GO" id="GO:0047938">
    <property type="term" value="F:glucose-6-phosphate 1-epimerase activity"/>
    <property type="evidence" value="ECO:0007669"/>
    <property type="project" value="UniProtKB-UniRule"/>
</dbReference>
<comment type="similarity">
    <text evidence="2 5">Belongs to the glucose-6-phosphate 1-epimerase family.</text>
</comment>
<dbReference type="InterPro" id="IPR008183">
    <property type="entry name" value="Aldose_1/G6P_1-epimerase"/>
</dbReference>
<feature type="active site" evidence="6">
    <location>
        <position position="150"/>
    </location>
</feature>
<evidence type="ECO:0000313" key="8">
    <source>
        <dbReference type="EMBL" id="TIA88681.1"/>
    </source>
</evidence>
<dbReference type="AlphaFoldDB" id="A0A4T0FK39"/>
<sequence length="274" mass="29875">MITKENDAIKLVHDSGNSAVVSTLGATVVSFQDAHKKEHLFLSEKRKPGKAIRGGIPIAFPVFGKPPAEGPYSDLPQHGYARISEWSYDETPVMDSKDGVSVRLTLDSPPTRPPATLVYTVTLTAHQLACTLHVKNTSSSDVLPFQALLHTYHLGNPRNVGVKGLKGARFNDKTAGGNTLIESHDVVHADGLTDSVYLATTNELELTNGVKIRKHNLPDTVVWNPSESAKSMDDMHDGGWNEFVCVEPGHVNDFYQLEAGKEWVGMQVITLPSQ</sequence>
<comment type="function">
    <text evidence="5">Catalyzes the interconversion between the alpha and beta anomers from at least three hexose 6-phosphate sugars (Glc6P, Gal6P, and Man6P).</text>
</comment>
<dbReference type="CDD" id="cd09020">
    <property type="entry name" value="D-hex-6-P-epi_like"/>
    <property type="match status" value="1"/>
</dbReference>
<dbReference type="OrthoDB" id="1659429at2759"/>
<dbReference type="PANTHER" id="PTHR11122:SF13">
    <property type="entry name" value="GLUCOSE-6-PHOSPHATE 1-EPIMERASE"/>
    <property type="match status" value="1"/>
</dbReference>
<dbReference type="SUPFAM" id="SSF74650">
    <property type="entry name" value="Galactose mutarotase-like"/>
    <property type="match status" value="1"/>
</dbReference>
<reference evidence="8 9" key="1">
    <citation type="submission" date="2019-03" db="EMBL/GenBank/DDBJ databases">
        <title>Sequencing 23 genomes of Wallemia ichthyophaga.</title>
        <authorList>
            <person name="Gostincar C."/>
        </authorList>
    </citation>
    <scope>NUCLEOTIDE SEQUENCE [LARGE SCALE GENOMIC DNA]</scope>
    <source>
        <strain evidence="8 9">EXF-5753</strain>
    </source>
</reference>
<protein>
    <recommendedName>
        <fullName evidence="3 5">Glucose-6-phosphate 1-epimerase</fullName>
        <ecNumber evidence="3 5">5.1.3.15</ecNumber>
    </recommendedName>
</protein>
<dbReference type="GO" id="GO:0005975">
    <property type="term" value="P:carbohydrate metabolic process"/>
    <property type="evidence" value="ECO:0007669"/>
    <property type="project" value="InterPro"/>
</dbReference>